<dbReference type="HOGENOM" id="CLU_2100215_0_0_1"/>
<dbReference type="InterPro" id="IPR007750">
    <property type="entry name" value="DUF674"/>
</dbReference>
<accession>D7KUY1</accession>
<evidence type="ECO:0000313" key="2">
    <source>
        <dbReference type="Proteomes" id="UP000008694"/>
    </source>
</evidence>
<reference evidence="2" key="1">
    <citation type="journal article" date="2011" name="Nat. Genet.">
        <title>The Arabidopsis lyrata genome sequence and the basis of rapid genome size change.</title>
        <authorList>
            <person name="Hu T.T."/>
            <person name="Pattyn P."/>
            <person name="Bakker E.G."/>
            <person name="Cao J."/>
            <person name="Cheng J.-F."/>
            <person name="Clark R.M."/>
            <person name="Fahlgren N."/>
            <person name="Fawcett J.A."/>
            <person name="Grimwood J."/>
            <person name="Gundlach H."/>
            <person name="Haberer G."/>
            <person name="Hollister J.D."/>
            <person name="Ossowski S."/>
            <person name="Ottilar R.P."/>
            <person name="Salamov A.A."/>
            <person name="Schneeberger K."/>
            <person name="Spannagl M."/>
            <person name="Wang X."/>
            <person name="Yang L."/>
            <person name="Nasrallah M.E."/>
            <person name="Bergelson J."/>
            <person name="Carrington J.C."/>
            <person name="Gaut B.S."/>
            <person name="Schmutz J."/>
            <person name="Mayer K.F.X."/>
            <person name="Van de Peer Y."/>
            <person name="Grigoriev I.V."/>
            <person name="Nordborg M."/>
            <person name="Weigel D."/>
            <person name="Guo Y.-L."/>
        </authorList>
    </citation>
    <scope>NUCLEOTIDE SEQUENCE [LARGE SCALE GENOMIC DNA]</scope>
    <source>
        <strain evidence="2">cv. MN47</strain>
    </source>
</reference>
<sequence length="116" mass="12870">MVCQQTAHYPSEKVVPVVLIDPKSQGNNESTKSSGLMKRDTKFTVSDDLVITLMNSSSSFCLLKKFEIHAEDLEVLQVSISKTEATSLWKTSFVTSSALNTSLRNLILEKLKVETC</sequence>
<dbReference type="Pfam" id="PF05056">
    <property type="entry name" value="DUF674"/>
    <property type="match status" value="1"/>
</dbReference>
<evidence type="ECO:0000313" key="1">
    <source>
        <dbReference type="EMBL" id="EFH63354.1"/>
    </source>
</evidence>
<dbReference type="Gramene" id="scaffold_201496.1">
    <property type="protein sequence ID" value="scaffold_201496.1"/>
    <property type="gene ID" value="scaffold_201496.1"/>
</dbReference>
<proteinExistence type="predicted"/>
<dbReference type="EMBL" id="GL348714">
    <property type="protein sequence ID" value="EFH63354.1"/>
    <property type="molecule type" value="Genomic_DNA"/>
</dbReference>
<organism evidence="2">
    <name type="scientific">Arabidopsis lyrata subsp. lyrata</name>
    <name type="common">Lyre-leaved rock-cress</name>
    <dbReference type="NCBI Taxonomy" id="81972"/>
    <lineage>
        <taxon>Eukaryota</taxon>
        <taxon>Viridiplantae</taxon>
        <taxon>Streptophyta</taxon>
        <taxon>Embryophyta</taxon>
        <taxon>Tracheophyta</taxon>
        <taxon>Spermatophyta</taxon>
        <taxon>Magnoliopsida</taxon>
        <taxon>eudicotyledons</taxon>
        <taxon>Gunneridae</taxon>
        <taxon>Pentapetalae</taxon>
        <taxon>rosids</taxon>
        <taxon>malvids</taxon>
        <taxon>Brassicales</taxon>
        <taxon>Brassicaceae</taxon>
        <taxon>Camelineae</taxon>
        <taxon>Arabidopsis</taxon>
    </lineage>
</organism>
<protein>
    <submittedName>
        <fullName evidence="1">Uncharacterized protein</fullName>
    </submittedName>
</protein>
<dbReference type="AlphaFoldDB" id="D7KUY1"/>
<dbReference type="STRING" id="81972.D7KUY1"/>
<dbReference type="Proteomes" id="UP000008694">
    <property type="component" value="Unassembled WGS sequence"/>
</dbReference>
<name>D7KUY1_ARALL</name>
<gene>
    <name evidence="1" type="ORF">ARALYDRAFT_894422</name>
</gene>
<keyword evidence="2" id="KW-1185">Reference proteome</keyword>